<feature type="compositionally biased region" description="Basic and acidic residues" evidence="1">
    <location>
        <begin position="91"/>
        <end position="101"/>
    </location>
</feature>
<dbReference type="AlphaFoldDB" id="A0A7J0C3A8"/>
<protein>
    <submittedName>
        <fullName evidence="2">Uncharacterized protein</fullName>
    </submittedName>
</protein>
<name>A0A7J0C3A8_9ACTN</name>
<reference evidence="2 3" key="1">
    <citation type="submission" date="2020-05" db="EMBL/GenBank/DDBJ databases">
        <title>Whole genome shotgun sequence of Streptomyces fulvorobeus NBRC 15897.</title>
        <authorList>
            <person name="Komaki H."/>
            <person name="Tamura T."/>
        </authorList>
    </citation>
    <scope>NUCLEOTIDE SEQUENCE [LARGE SCALE GENOMIC DNA]</scope>
    <source>
        <strain evidence="2 3">NBRC 15897</strain>
    </source>
</reference>
<dbReference type="EMBL" id="BLWC01000001">
    <property type="protein sequence ID" value="GFM96995.1"/>
    <property type="molecule type" value="Genomic_DNA"/>
</dbReference>
<sequence length="101" mass="10629">MRRIRIISVTSVADGAGRRYTHDQTPEVPEELAASWIAAGHAEPYTPRRSGKGGRQQATRTAPRNTAKKAAGATSSEAGKNADATEIEPSPGDKDDAVGDN</sequence>
<evidence type="ECO:0000313" key="3">
    <source>
        <dbReference type="Proteomes" id="UP000498980"/>
    </source>
</evidence>
<accession>A0A7J0C3A8</accession>
<evidence type="ECO:0000256" key="1">
    <source>
        <dbReference type="SAM" id="MobiDB-lite"/>
    </source>
</evidence>
<keyword evidence="3" id="KW-1185">Reference proteome</keyword>
<organism evidence="2 3">
    <name type="scientific">Streptomyces fulvorobeus</name>
    <dbReference type="NCBI Taxonomy" id="284028"/>
    <lineage>
        <taxon>Bacteria</taxon>
        <taxon>Bacillati</taxon>
        <taxon>Actinomycetota</taxon>
        <taxon>Actinomycetes</taxon>
        <taxon>Kitasatosporales</taxon>
        <taxon>Streptomycetaceae</taxon>
        <taxon>Streptomyces</taxon>
    </lineage>
</organism>
<dbReference type="Proteomes" id="UP000498980">
    <property type="component" value="Unassembled WGS sequence"/>
</dbReference>
<feature type="region of interest" description="Disordered" evidence="1">
    <location>
        <begin position="38"/>
        <end position="101"/>
    </location>
</feature>
<evidence type="ECO:0000313" key="2">
    <source>
        <dbReference type="EMBL" id="GFM96995.1"/>
    </source>
</evidence>
<proteinExistence type="predicted"/>
<gene>
    <name evidence="2" type="ORF">Sfulv_18060</name>
</gene>
<comment type="caution">
    <text evidence="2">The sequence shown here is derived from an EMBL/GenBank/DDBJ whole genome shotgun (WGS) entry which is preliminary data.</text>
</comment>